<dbReference type="InterPro" id="IPR002501">
    <property type="entry name" value="PsdUridine_synth_N"/>
</dbReference>
<protein>
    <submittedName>
        <fullName evidence="3">CG7849</fullName>
    </submittedName>
</protein>
<dbReference type="GO" id="GO:0009982">
    <property type="term" value="F:pseudouridine synthase activity"/>
    <property type="evidence" value="ECO:0007669"/>
    <property type="project" value="InterPro"/>
</dbReference>
<dbReference type="OMA" id="YHVTARM"/>
<evidence type="ECO:0000313" key="3">
    <source>
        <dbReference type="EMBL" id="ALC41203.1"/>
    </source>
</evidence>
<name>A0A0M3QUT7_DROBS</name>
<dbReference type="GO" id="GO:0003723">
    <property type="term" value="F:RNA binding"/>
    <property type="evidence" value="ECO:0007669"/>
    <property type="project" value="InterPro"/>
</dbReference>
<sequence length="321" mass="35861">MALTKVYDAATVFKHLNGIINVYKPAGVKVQHVRNAILSNISKGLNELEQREPRKLPKSRLLLGTGTAADPVLHNINSNTDLSDTIFAAGSRYMPRDTRCATVATLGDHTSGVLLFGLNKGLHQSSQIQRNRPVRVYHVTARMGTATETHLPGSRVTVRANHKYVTAERISGLAASMQASHQRKMYELCGVDLQTQAAYELACKGLLRPADNSQPVIYGIKLIHFERPHFTLELHAINENEQFLASLVHDMAIELRTVAHCSQLRCIRHAHFDVKDSLLRHGWHLAGIMKNLQEQRKILEAHPQILDQERVDLHAATEAKI</sequence>
<dbReference type="Proteomes" id="UP000494163">
    <property type="component" value="Chromosome 2R"/>
</dbReference>
<evidence type="ECO:0000259" key="2">
    <source>
        <dbReference type="Pfam" id="PF01509"/>
    </source>
</evidence>
<dbReference type="STRING" id="30019.A0A0M3QUT7"/>
<dbReference type="GO" id="GO:0001522">
    <property type="term" value="P:pseudouridine synthesis"/>
    <property type="evidence" value="ECO:0007669"/>
    <property type="project" value="InterPro"/>
</dbReference>
<dbReference type="PANTHER" id="PTHR13195">
    <property type="entry name" value="PSEUDOURIDINE SYNTHASE-RELATED"/>
    <property type="match status" value="1"/>
</dbReference>
<evidence type="ECO:0000256" key="1">
    <source>
        <dbReference type="ARBA" id="ARBA00008999"/>
    </source>
</evidence>
<feature type="domain" description="Pseudouridine synthase II N-terminal" evidence="2">
    <location>
        <begin position="103"/>
        <end position="235"/>
    </location>
</feature>
<dbReference type="InterPro" id="IPR020103">
    <property type="entry name" value="PsdUridine_synth_cat_dom_sf"/>
</dbReference>
<gene>
    <name evidence="3" type="ORF">Dbus_chr2Rg782</name>
</gene>
<dbReference type="Gene3D" id="3.30.2350.10">
    <property type="entry name" value="Pseudouridine synthase"/>
    <property type="match status" value="1"/>
</dbReference>
<proteinExistence type="inferred from homology"/>
<dbReference type="SUPFAM" id="SSF55120">
    <property type="entry name" value="Pseudouridine synthase"/>
    <property type="match status" value="1"/>
</dbReference>
<reference evidence="3 4" key="1">
    <citation type="submission" date="2015-08" db="EMBL/GenBank/DDBJ databases">
        <title>Ancestral chromatin configuration constrains chromatin evolution on differentiating sex chromosomes in Drosophila.</title>
        <authorList>
            <person name="Zhou Q."/>
            <person name="Bachtrog D."/>
        </authorList>
    </citation>
    <scope>NUCLEOTIDE SEQUENCE [LARGE SCALE GENOMIC DNA]</scope>
    <source>
        <tissue evidence="3">Whole larvae</tissue>
    </source>
</reference>
<dbReference type="InterPro" id="IPR039048">
    <property type="entry name" value="Trub2"/>
</dbReference>
<dbReference type="PANTHER" id="PTHR13195:SF0">
    <property type="entry name" value="PSEUDOURIDYLATE SYNTHASE TRUB2, MITOCHONDRIAL"/>
    <property type="match status" value="1"/>
</dbReference>
<comment type="similarity">
    <text evidence="1">Belongs to the pseudouridine synthase TruB family.</text>
</comment>
<dbReference type="EMBL" id="CP012524">
    <property type="protein sequence ID" value="ALC41203.1"/>
    <property type="molecule type" value="Genomic_DNA"/>
</dbReference>
<accession>A0A0M3QUT7</accession>
<dbReference type="Pfam" id="PF01509">
    <property type="entry name" value="TruB_N"/>
    <property type="match status" value="1"/>
</dbReference>
<dbReference type="GO" id="GO:0006396">
    <property type="term" value="P:RNA processing"/>
    <property type="evidence" value="ECO:0007669"/>
    <property type="project" value="InterPro"/>
</dbReference>
<organism evidence="3 4">
    <name type="scientific">Drosophila busckii</name>
    <name type="common">Fruit fly</name>
    <dbReference type="NCBI Taxonomy" id="30019"/>
    <lineage>
        <taxon>Eukaryota</taxon>
        <taxon>Metazoa</taxon>
        <taxon>Ecdysozoa</taxon>
        <taxon>Arthropoda</taxon>
        <taxon>Hexapoda</taxon>
        <taxon>Insecta</taxon>
        <taxon>Pterygota</taxon>
        <taxon>Neoptera</taxon>
        <taxon>Endopterygota</taxon>
        <taxon>Diptera</taxon>
        <taxon>Brachycera</taxon>
        <taxon>Muscomorpha</taxon>
        <taxon>Ephydroidea</taxon>
        <taxon>Drosophilidae</taxon>
        <taxon>Drosophila</taxon>
    </lineage>
</organism>
<dbReference type="OrthoDB" id="9995526at2759"/>
<keyword evidence="4" id="KW-1185">Reference proteome</keyword>
<dbReference type="AlphaFoldDB" id="A0A0M3QUT7"/>
<evidence type="ECO:0000313" key="4">
    <source>
        <dbReference type="Proteomes" id="UP000494163"/>
    </source>
</evidence>